<dbReference type="InterPro" id="IPR044156">
    <property type="entry name" value="Galectin-like"/>
</dbReference>
<gene>
    <name evidence="4" type="primary">galec2</name>
</gene>
<dbReference type="CDD" id="cd00070">
    <property type="entry name" value="GLECT"/>
    <property type="match status" value="2"/>
</dbReference>
<dbReference type="AlphaFoldDB" id="Q1MSI8"/>
<evidence type="ECO:0000313" key="4">
    <source>
        <dbReference type="EMBL" id="CAJ43112.1"/>
    </source>
</evidence>
<evidence type="ECO:0000259" key="3">
    <source>
        <dbReference type="PROSITE" id="PS51304"/>
    </source>
</evidence>
<dbReference type="GO" id="GO:0016936">
    <property type="term" value="F:galactoside binding"/>
    <property type="evidence" value="ECO:0007669"/>
    <property type="project" value="TreeGrafter"/>
</dbReference>
<dbReference type="SMART" id="SM00276">
    <property type="entry name" value="GLECT"/>
    <property type="match status" value="2"/>
</dbReference>
<organism evidence="4">
    <name type="scientific">Suberites domuncula</name>
    <name type="common">Sponge</name>
    <dbReference type="NCBI Taxonomy" id="55567"/>
    <lineage>
        <taxon>Eukaryota</taxon>
        <taxon>Metazoa</taxon>
        <taxon>Porifera</taxon>
        <taxon>Demospongiae</taxon>
        <taxon>Heteroscleromorpha</taxon>
        <taxon>Suberitida</taxon>
        <taxon>Suberitidae</taxon>
        <taxon>Suberites</taxon>
    </lineage>
</organism>
<dbReference type="EMBL" id="AM157178">
    <property type="protein sequence ID" value="CAJ43112.1"/>
    <property type="molecule type" value="mRNA"/>
</dbReference>
<sequence>MGDKIGKPVDHARSELGEFTPGMFVNVMYTSPTDGSRLKINFLNGDDNLLCVNPRYDECSLVLNSKLGGGWQHEECPNDFPLDKGKDVELMISAEENSFELYSEKFNYFSYSYLYRDEVTNVKCIQCEGNGTNLLAFVGKVLPDFDVGKAVYIHGRAPTEDGFNIDLVPSLPSHYKSDIVCLHIGVRFAQGVVIRNNNTKGKWGNEEKWNGMPFRPGSPFAVIIYAQKGGFEISVNGKHFTKFNYRSSTPLQSDMCVQLVRVPHIEKIEFIEHELLIFDGLKIVLYCVLYCIL</sequence>
<dbReference type="Gene3D" id="2.60.120.200">
    <property type="match status" value="2"/>
</dbReference>
<accession>Q1MSI8</accession>
<protein>
    <recommendedName>
        <fullName evidence="2">Galectin</fullName>
    </recommendedName>
</protein>
<keyword evidence="1 2" id="KW-0430">Lectin</keyword>
<dbReference type="PANTHER" id="PTHR11346">
    <property type="entry name" value="GALECTIN"/>
    <property type="match status" value="1"/>
</dbReference>
<evidence type="ECO:0000256" key="1">
    <source>
        <dbReference type="ARBA" id="ARBA00022734"/>
    </source>
</evidence>
<dbReference type="InterPro" id="IPR001079">
    <property type="entry name" value="Galectin_CRD"/>
</dbReference>
<reference evidence="4" key="1">
    <citation type="journal article" date="2006" name="J. Biol. Chem.">
        <title>Co-expression and functional interaction of silicatein with galectin: matrix-guided formation of siliceous spicules in the marine demosponge Suberites domuncula.</title>
        <authorList>
            <person name="Schroeder H.C."/>
            <person name="Boreiko A."/>
            <person name="Korzhev M."/>
            <person name="Krasko A."/>
            <person name="Tahir M.N."/>
            <person name="Tremel W."/>
            <person name="Eckert C."/>
            <person name="Ushijima H."/>
            <person name="Mueller I.M."/>
            <person name="Mueller W.E.G."/>
        </authorList>
    </citation>
    <scope>NUCLEOTIDE SEQUENCE</scope>
</reference>
<dbReference type="PANTHER" id="PTHR11346:SF176">
    <property type="entry name" value="32 KDA BETA-GALACTOSIDE-BINDING LECTIN LEC-3"/>
    <property type="match status" value="1"/>
</dbReference>
<evidence type="ECO:0000256" key="2">
    <source>
        <dbReference type="RuleBase" id="RU102079"/>
    </source>
</evidence>
<dbReference type="InterPro" id="IPR013320">
    <property type="entry name" value="ConA-like_dom_sf"/>
</dbReference>
<feature type="domain" description="Galectin" evidence="3">
    <location>
        <begin position="11"/>
        <end position="135"/>
    </location>
</feature>
<dbReference type="SUPFAM" id="SSF49899">
    <property type="entry name" value="Concanavalin A-like lectins/glucanases"/>
    <property type="match status" value="2"/>
</dbReference>
<name>Q1MSI8_SUBDO</name>
<dbReference type="Pfam" id="PF00337">
    <property type="entry name" value="Gal-bind_lectin"/>
    <property type="match status" value="2"/>
</dbReference>
<dbReference type="PROSITE" id="PS51304">
    <property type="entry name" value="GALECTIN"/>
    <property type="match status" value="2"/>
</dbReference>
<proteinExistence type="evidence at transcript level"/>
<dbReference type="GO" id="GO:0030246">
    <property type="term" value="F:carbohydrate binding"/>
    <property type="evidence" value="ECO:0007669"/>
    <property type="project" value="UniProtKB-UniRule"/>
</dbReference>
<dbReference type="SMART" id="SM00908">
    <property type="entry name" value="Gal-bind_lectin"/>
    <property type="match status" value="2"/>
</dbReference>
<feature type="domain" description="Galectin" evidence="3">
    <location>
        <begin position="137"/>
        <end position="274"/>
    </location>
</feature>